<dbReference type="PANTHER" id="PTHR43649:SF33">
    <property type="entry name" value="POLYGALACTURONAN_RHAMNOGALACTURONAN-BINDING PROTEIN YTCQ"/>
    <property type="match status" value="1"/>
</dbReference>
<keyword evidence="5" id="KW-0449">Lipoprotein</keyword>
<keyword evidence="1" id="KW-1003">Cell membrane</keyword>
<dbReference type="Pfam" id="PF13416">
    <property type="entry name" value="SBP_bac_8"/>
    <property type="match status" value="1"/>
</dbReference>
<protein>
    <submittedName>
        <fullName evidence="7">Sugar ABC transporter substrate-binding protein</fullName>
    </submittedName>
</protein>
<keyword evidence="3" id="KW-0472">Membrane</keyword>
<organism evidence="7 8">
    <name type="scientific">Actinokineospora xionganensis</name>
    <dbReference type="NCBI Taxonomy" id="2684470"/>
    <lineage>
        <taxon>Bacteria</taxon>
        <taxon>Bacillati</taxon>
        <taxon>Actinomycetota</taxon>
        <taxon>Actinomycetes</taxon>
        <taxon>Pseudonocardiales</taxon>
        <taxon>Pseudonocardiaceae</taxon>
        <taxon>Actinokineospora</taxon>
    </lineage>
</organism>
<evidence type="ECO:0000313" key="8">
    <source>
        <dbReference type="Proteomes" id="UP000734823"/>
    </source>
</evidence>
<evidence type="ECO:0000256" key="3">
    <source>
        <dbReference type="ARBA" id="ARBA00023136"/>
    </source>
</evidence>
<evidence type="ECO:0000256" key="4">
    <source>
        <dbReference type="ARBA" id="ARBA00023139"/>
    </source>
</evidence>
<evidence type="ECO:0000256" key="1">
    <source>
        <dbReference type="ARBA" id="ARBA00022475"/>
    </source>
</evidence>
<dbReference type="PROSITE" id="PS51257">
    <property type="entry name" value="PROKAR_LIPOPROTEIN"/>
    <property type="match status" value="1"/>
</dbReference>
<feature type="signal peptide" evidence="6">
    <location>
        <begin position="1"/>
        <end position="24"/>
    </location>
</feature>
<dbReference type="InterPro" id="IPR050490">
    <property type="entry name" value="Bact_solute-bd_prot1"/>
</dbReference>
<gene>
    <name evidence="7" type="ORF">GPZ80_16070</name>
</gene>
<name>A0ABR7L7S0_9PSEU</name>
<dbReference type="EMBL" id="JABVED010000008">
    <property type="protein sequence ID" value="MBC6448689.1"/>
    <property type="molecule type" value="Genomic_DNA"/>
</dbReference>
<keyword evidence="2 6" id="KW-0732">Signal</keyword>
<dbReference type="SUPFAM" id="SSF53850">
    <property type="entry name" value="Periplasmic binding protein-like II"/>
    <property type="match status" value="1"/>
</dbReference>
<keyword evidence="4" id="KW-0564">Palmitate</keyword>
<dbReference type="Gene3D" id="3.40.190.10">
    <property type="entry name" value="Periplasmic binding protein-like II"/>
    <property type="match status" value="1"/>
</dbReference>
<evidence type="ECO:0000313" key="7">
    <source>
        <dbReference type="EMBL" id="MBC6448689.1"/>
    </source>
</evidence>
<proteinExistence type="predicted"/>
<keyword evidence="8" id="KW-1185">Reference proteome</keyword>
<accession>A0ABR7L7S0</accession>
<feature type="chain" id="PRO_5045281985" evidence="6">
    <location>
        <begin position="25"/>
        <end position="445"/>
    </location>
</feature>
<dbReference type="PANTHER" id="PTHR43649">
    <property type="entry name" value="ARABINOSE-BINDING PROTEIN-RELATED"/>
    <property type="match status" value="1"/>
</dbReference>
<dbReference type="RefSeq" id="WP_187221165.1">
    <property type="nucleotide sequence ID" value="NZ_JABVED010000008.1"/>
</dbReference>
<evidence type="ECO:0000256" key="6">
    <source>
        <dbReference type="SAM" id="SignalP"/>
    </source>
</evidence>
<dbReference type="Proteomes" id="UP000734823">
    <property type="component" value="Unassembled WGS sequence"/>
</dbReference>
<reference evidence="7 8" key="1">
    <citation type="submission" date="2020-06" db="EMBL/GenBank/DDBJ databases">
        <title>Actinokineospora xiongansis sp. nov., isolated from soil of Baiyangdian.</title>
        <authorList>
            <person name="Zhang X."/>
        </authorList>
    </citation>
    <scope>NUCLEOTIDE SEQUENCE [LARGE SCALE GENOMIC DNA]</scope>
    <source>
        <strain evidence="7 8">HBU206404</strain>
    </source>
</reference>
<evidence type="ECO:0000256" key="2">
    <source>
        <dbReference type="ARBA" id="ARBA00022729"/>
    </source>
</evidence>
<sequence length="445" mass="47863">MRLARALACLAAAALAAAGCSSSAGDAGPAGTVSLLVFGDPHELAAYRKLEAAYENAVPGADLRLIEASDRKDLITRLSTSIAGGKPPDLFLMNYRFYGQFAKRNAIEPAHDLLERSTAIHARDFYPQALSAFQVDGRQLCMPQNMSSLVVYYNKALFAKHGVAEPKAGWGWPDMVATAAALTRDANGDVAKGADPDAMPGAPVPTGPPPVSYGLGLSPEIIRLAPFIWSNGGTLVDDDKRPTRFALDEPAIEALSEFIDLRGKHGVVPTDQEKESQDDEARFAAGGLGMLMSSRRSTTTFRKITGFEWDVAPLPAHRTQATVLHSDAYCLTKGSANKAGAWRFVEFALGKEGATIMAETGRTVPSTVEVSRSPAFLDPAKPPRNAQVFLDSIPAIRATPAVSTWPEIEDVANGILENALYYGHQPREVARQLDEQTRSLFERGR</sequence>
<dbReference type="InterPro" id="IPR006059">
    <property type="entry name" value="SBP"/>
</dbReference>
<evidence type="ECO:0000256" key="5">
    <source>
        <dbReference type="ARBA" id="ARBA00023288"/>
    </source>
</evidence>
<dbReference type="CDD" id="cd13585">
    <property type="entry name" value="PBP2_TMBP_like"/>
    <property type="match status" value="1"/>
</dbReference>
<comment type="caution">
    <text evidence="7">The sequence shown here is derived from an EMBL/GenBank/DDBJ whole genome shotgun (WGS) entry which is preliminary data.</text>
</comment>